<dbReference type="OrthoDB" id="9764596at2"/>
<keyword evidence="2" id="KW-1133">Transmembrane helix</keyword>
<dbReference type="STRING" id="1423776.FD04_GL000182"/>
<dbReference type="CDD" id="cd17332">
    <property type="entry name" value="MFS_MelB_like"/>
    <property type="match status" value="1"/>
</dbReference>
<feature type="transmembrane region" description="Helical" evidence="2">
    <location>
        <begin position="200"/>
        <end position="220"/>
    </location>
</feature>
<keyword evidence="2" id="KW-0812">Transmembrane</keyword>
<dbReference type="EMBL" id="AZEE01000027">
    <property type="protein sequence ID" value="KRK98452.1"/>
    <property type="molecule type" value="Genomic_DNA"/>
</dbReference>
<dbReference type="Pfam" id="PF13347">
    <property type="entry name" value="MFS_2"/>
    <property type="match status" value="1"/>
</dbReference>
<dbReference type="GO" id="GO:0015293">
    <property type="term" value="F:symporter activity"/>
    <property type="evidence" value="ECO:0007669"/>
    <property type="project" value="InterPro"/>
</dbReference>
<evidence type="ECO:0000256" key="1">
    <source>
        <dbReference type="ARBA" id="ARBA00022597"/>
    </source>
</evidence>
<comment type="caution">
    <text evidence="3">The sequence shown here is derived from an EMBL/GenBank/DDBJ whole genome shotgun (WGS) entry which is preliminary data.</text>
</comment>
<feature type="transmembrane region" description="Helical" evidence="2">
    <location>
        <begin position="117"/>
        <end position="135"/>
    </location>
</feature>
<dbReference type="GO" id="GO:0008643">
    <property type="term" value="P:carbohydrate transport"/>
    <property type="evidence" value="ECO:0007669"/>
    <property type="project" value="InterPro"/>
</dbReference>
<feature type="transmembrane region" description="Helical" evidence="2">
    <location>
        <begin position="288"/>
        <end position="308"/>
    </location>
</feature>
<keyword evidence="2" id="KW-0472">Membrane</keyword>
<feature type="transmembrane region" description="Helical" evidence="2">
    <location>
        <begin position="50"/>
        <end position="75"/>
    </location>
</feature>
<dbReference type="InterPro" id="IPR039672">
    <property type="entry name" value="MFS_2"/>
</dbReference>
<dbReference type="PANTHER" id="PTHR11328">
    <property type="entry name" value="MAJOR FACILITATOR SUPERFAMILY DOMAIN-CONTAINING PROTEIN"/>
    <property type="match status" value="1"/>
</dbReference>
<evidence type="ECO:0000313" key="4">
    <source>
        <dbReference type="Proteomes" id="UP000051160"/>
    </source>
</evidence>
<evidence type="ECO:0000313" key="3">
    <source>
        <dbReference type="EMBL" id="KRK98452.1"/>
    </source>
</evidence>
<gene>
    <name evidence="3" type="ORF">FD04_GL000182</name>
</gene>
<keyword evidence="1" id="KW-0813">Transport</keyword>
<dbReference type="InterPro" id="IPR001927">
    <property type="entry name" value="Na/Gal_symport"/>
</dbReference>
<dbReference type="PATRIC" id="fig|1423776.4.peg.180"/>
<proteinExistence type="predicted"/>
<dbReference type="Proteomes" id="UP000051160">
    <property type="component" value="Unassembled WGS sequence"/>
</dbReference>
<feature type="transmembrane region" description="Helical" evidence="2">
    <location>
        <begin position="340"/>
        <end position="363"/>
    </location>
</feature>
<dbReference type="GO" id="GO:0006814">
    <property type="term" value="P:sodium ion transport"/>
    <property type="evidence" value="ECO:0007669"/>
    <property type="project" value="InterPro"/>
</dbReference>
<name>A0A0R1LZ13_9LACO</name>
<dbReference type="PANTHER" id="PTHR11328:SF24">
    <property type="entry name" value="MAJOR FACILITATOR SUPERFAMILY (MFS) PROFILE DOMAIN-CONTAINING PROTEIN"/>
    <property type="match status" value="1"/>
</dbReference>
<dbReference type="SUPFAM" id="SSF103473">
    <property type="entry name" value="MFS general substrate transporter"/>
    <property type="match status" value="1"/>
</dbReference>
<reference evidence="3 4" key="1">
    <citation type="journal article" date="2015" name="Genome Announc.">
        <title>Expanding the biotechnology potential of lactobacilli through comparative genomics of 213 strains and associated genera.</title>
        <authorList>
            <person name="Sun Z."/>
            <person name="Harris H.M."/>
            <person name="McCann A."/>
            <person name="Guo C."/>
            <person name="Argimon S."/>
            <person name="Zhang W."/>
            <person name="Yang X."/>
            <person name="Jeffery I.B."/>
            <person name="Cooney J.C."/>
            <person name="Kagawa T.F."/>
            <person name="Liu W."/>
            <person name="Song Y."/>
            <person name="Salvetti E."/>
            <person name="Wrobel A."/>
            <person name="Rasinkangas P."/>
            <person name="Parkhill J."/>
            <person name="Rea M.C."/>
            <person name="O'Sullivan O."/>
            <person name="Ritari J."/>
            <person name="Douillard F.P."/>
            <person name="Paul Ross R."/>
            <person name="Yang R."/>
            <person name="Briner A.E."/>
            <person name="Felis G.E."/>
            <person name="de Vos W.M."/>
            <person name="Barrangou R."/>
            <person name="Klaenhammer T.R."/>
            <person name="Caufield P.W."/>
            <person name="Cui Y."/>
            <person name="Zhang H."/>
            <person name="O'Toole P.W."/>
        </authorList>
    </citation>
    <scope>NUCLEOTIDE SEQUENCE [LARGE SCALE GENOMIC DNA]</scope>
    <source>
        <strain evidence="3 4">DSM 19909</strain>
    </source>
</reference>
<feature type="transmembrane region" description="Helical" evidence="2">
    <location>
        <begin position="392"/>
        <end position="410"/>
    </location>
</feature>
<feature type="transmembrane region" description="Helical" evidence="2">
    <location>
        <begin position="315"/>
        <end position="334"/>
    </location>
</feature>
<dbReference type="Gene3D" id="1.20.1250.20">
    <property type="entry name" value="MFS general substrate transporter like domains"/>
    <property type="match status" value="2"/>
</dbReference>
<accession>A0A0R1LZ13</accession>
<keyword evidence="1" id="KW-0762">Sugar transport</keyword>
<keyword evidence="4" id="KW-1185">Reference proteome</keyword>
<feature type="transmembrane region" description="Helical" evidence="2">
    <location>
        <begin position="20"/>
        <end position="38"/>
    </location>
</feature>
<dbReference type="InterPro" id="IPR036259">
    <property type="entry name" value="MFS_trans_sf"/>
</dbReference>
<dbReference type="GO" id="GO:0005886">
    <property type="term" value="C:plasma membrane"/>
    <property type="evidence" value="ECO:0007669"/>
    <property type="project" value="TreeGrafter"/>
</dbReference>
<evidence type="ECO:0000256" key="2">
    <source>
        <dbReference type="SAM" id="Phobius"/>
    </source>
</evidence>
<sequence length="475" mass="52269">MSNHTKQYTSYALGAFGHDAFYATLSTYLMLFITSQLFNTSDKAFDSHMILMITNMMMIIRIVEIVFDPIIGGFVDNTDTRWGKFKPWLMTGATISSVMLVIIFTDFGGLTTSNPTMYLVAFGIAYVILDIFYSFKDISFWSMLPALSVDEKVRARFGTVGRLGSTIGAQAVPIVIYPLIVFFSQTFSGTSGQTKTHAGWMGFAIVIGLVSFLGALATTLGTKEKKSLIRQNTEKVGVIDVFKALGKNDQLMWLALSYFLFALGYVVTNSLLAYYFTYVLGQSGKFTFAGWIMAILGVISVSLFPTIVAKIQRKAIYTGGILMMVVGYILFLFAGHSLLAVLVAVAIFFFPYPMIFLAALMTITDSVEYGQWKNGTRNESVTLSVRPLIDKLAGAVANGVVGLAAVHSGMIGNAAPSSITSAELTNFKMYMFYGPVVLILLAACVYFFKVKLTEDKHKEIVTDLEKKLEAEQSEK</sequence>
<dbReference type="RefSeq" id="WP_056946759.1">
    <property type="nucleotide sequence ID" value="NZ_AZEE01000027.1"/>
</dbReference>
<organism evidence="3 4">
    <name type="scientific">Secundilactobacillus odoratitofui DSM 19909 = JCM 15043</name>
    <dbReference type="NCBI Taxonomy" id="1423776"/>
    <lineage>
        <taxon>Bacteria</taxon>
        <taxon>Bacillati</taxon>
        <taxon>Bacillota</taxon>
        <taxon>Bacilli</taxon>
        <taxon>Lactobacillales</taxon>
        <taxon>Lactobacillaceae</taxon>
        <taxon>Secundilactobacillus</taxon>
    </lineage>
</organism>
<dbReference type="AlphaFoldDB" id="A0A0R1LZ13"/>
<feature type="transmembrane region" description="Helical" evidence="2">
    <location>
        <begin position="430"/>
        <end position="448"/>
    </location>
</feature>
<protein>
    <submittedName>
        <fullName evidence="3">Galactose cation symporter</fullName>
    </submittedName>
</protein>
<feature type="transmembrane region" description="Helical" evidence="2">
    <location>
        <begin position="251"/>
        <end position="276"/>
    </location>
</feature>
<feature type="transmembrane region" description="Helical" evidence="2">
    <location>
        <begin position="160"/>
        <end position="180"/>
    </location>
</feature>
<feature type="transmembrane region" description="Helical" evidence="2">
    <location>
        <begin position="87"/>
        <end position="105"/>
    </location>
</feature>
<dbReference type="NCBIfam" id="TIGR00792">
    <property type="entry name" value="gph"/>
    <property type="match status" value="1"/>
</dbReference>